<gene>
    <name evidence="1" type="ORF">CLUMA_CG018623</name>
</gene>
<evidence type="ECO:0000313" key="2">
    <source>
        <dbReference type="Proteomes" id="UP000183832"/>
    </source>
</evidence>
<sequence>MFPWKNDIWLAVGHRTIMKIIDFCEEHLKKRVLYLTKSRNCLDSVMSLLTLIKQQLIWKSFLLFKYY</sequence>
<accession>A0A1J1IYP1</accession>
<proteinExistence type="predicted"/>
<dbReference type="EMBL" id="CVRI01000064">
    <property type="protein sequence ID" value="CRL05208.1"/>
    <property type="molecule type" value="Genomic_DNA"/>
</dbReference>
<reference evidence="1 2" key="1">
    <citation type="submission" date="2015-04" db="EMBL/GenBank/DDBJ databases">
        <authorList>
            <person name="Syromyatnikov M.Y."/>
            <person name="Popov V.N."/>
        </authorList>
    </citation>
    <scope>NUCLEOTIDE SEQUENCE [LARGE SCALE GENOMIC DNA]</scope>
</reference>
<dbReference type="AlphaFoldDB" id="A0A1J1IYP1"/>
<organism evidence="1 2">
    <name type="scientific">Clunio marinus</name>
    <dbReference type="NCBI Taxonomy" id="568069"/>
    <lineage>
        <taxon>Eukaryota</taxon>
        <taxon>Metazoa</taxon>
        <taxon>Ecdysozoa</taxon>
        <taxon>Arthropoda</taxon>
        <taxon>Hexapoda</taxon>
        <taxon>Insecta</taxon>
        <taxon>Pterygota</taxon>
        <taxon>Neoptera</taxon>
        <taxon>Endopterygota</taxon>
        <taxon>Diptera</taxon>
        <taxon>Nematocera</taxon>
        <taxon>Chironomoidea</taxon>
        <taxon>Chironomidae</taxon>
        <taxon>Clunio</taxon>
    </lineage>
</organism>
<name>A0A1J1IYP1_9DIPT</name>
<dbReference type="Proteomes" id="UP000183832">
    <property type="component" value="Unassembled WGS sequence"/>
</dbReference>
<keyword evidence="2" id="KW-1185">Reference proteome</keyword>
<protein>
    <submittedName>
        <fullName evidence="1">CLUMA_CG018623, isoform A</fullName>
    </submittedName>
</protein>
<evidence type="ECO:0000313" key="1">
    <source>
        <dbReference type="EMBL" id="CRL05208.1"/>
    </source>
</evidence>